<evidence type="ECO:0000256" key="3">
    <source>
        <dbReference type="SAM" id="SignalP"/>
    </source>
</evidence>
<feature type="signal peptide" evidence="3">
    <location>
        <begin position="1"/>
        <end position="19"/>
    </location>
</feature>
<dbReference type="AlphaFoldDB" id="A0A8B9ATD2"/>
<dbReference type="OrthoDB" id="780128at2759"/>
<dbReference type="GeneID" id="113461643"/>
<accession>A0A8B9ATD2</accession>
<keyword evidence="2" id="KW-1133">Transmembrane helix</keyword>
<feature type="region of interest" description="Disordered" evidence="1">
    <location>
        <begin position="22"/>
        <end position="80"/>
    </location>
</feature>
<sequence>MALFCVLAFLQVLALTAIASVKSGGRHGSDEVNRAEDVEGQPAKGAEAEINPTTRQSCHEQHHHLQAEKSSGTEDEHPTPCMLQNMREEASQYHDDTGNNKFDQVLQQTDLSPATTVRDVPEPAENNRDGQREVGEAEEEMKSTSKFSYFSTGISVAGIISIFSGYLGDQTGHAHTVPLKVCTLFMLATFVSGASMLLLTFLHLSSRISIKFFRSLKYTTLGFLTLSMFSVSILFLKMFTILAFVPALFIAMISFIMAWHPCSHHQGNRGMSFRRLSESV</sequence>
<evidence type="ECO:0000313" key="5">
    <source>
        <dbReference type="RefSeq" id="XP_038989720.1"/>
    </source>
</evidence>
<feature type="transmembrane region" description="Helical" evidence="2">
    <location>
        <begin position="216"/>
        <end position="235"/>
    </location>
</feature>
<feature type="compositionally biased region" description="Basic and acidic residues" evidence="1">
    <location>
        <begin position="119"/>
        <end position="140"/>
    </location>
</feature>
<feature type="chain" id="PRO_5034958254" evidence="3">
    <location>
        <begin position="20"/>
        <end position="280"/>
    </location>
</feature>
<dbReference type="KEGG" id="pda:113461643"/>
<protein>
    <submittedName>
        <fullName evidence="5">Uncharacterized protein LOC113461643 isoform X1</fullName>
    </submittedName>
</protein>
<feature type="compositionally biased region" description="Basic and acidic residues" evidence="1">
    <location>
        <begin position="57"/>
        <end position="78"/>
    </location>
</feature>
<keyword evidence="2" id="KW-0812">Transmembrane</keyword>
<feature type="transmembrane region" description="Helical" evidence="2">
    <location>
        <begin position="184"/>
        <end position="204"/>
    </location>
</feature>
<reference evidence="4" key="1">
    <citation type="journal article" date="2019" name="Nat. Commun.">
        <title>Genome-wide association mapping of date palm fruit traits.</title>
        <authorList>
            <person name="Hazzouri K.M."/>
            <person name="Gros-Balthazard M."/>
            <person name="Flowers J.M."/>
            <person name="Copetti D."/>
            <person name="Lemansour A."/>
            <person name="Lebrun M."/>
            <person name="Masmoudi K."/>
            <person name="Ferrand S."/>
            <person name="Dhar M.I."/>
            <person name="Fresquez Z.A."/>
            <person name="Rosas U."/>
            <person name="Zhang J."/>
            <person name="Talag J."/>
            <person name="Lee S."/>
            <person name="Kudrna D."/>
            <person name="Powell R.F."/>
            <person name="Leitch I.J."/>
            <person name="Krueger R.R."/>
            <person name="Wing R.A."/>
            <person name="Amiri K.M.A."/>
            <person name="Purugganan M.D."/>
        </authorList>
    </citation>
    <scope>NUCLEOTIDE SEQUENCE [LARGE SCALE GENOMIC DNA]</scope>
    <source>
        <strain evidence="4">cv. Khalas</strain>
    </source>
</reference>
<name>A0A8B9ATD2_PHODC</name>
<feature type="region of interest" description="Disordered" evidence="1">
    <location>
        <begin position="111"/>
        <end position="140"/>
    </location>
</feature>
<keyword evidence="2" id="KW-0472">Membrane</keyword>
<reference evidence="5" key="2">
    <citation type="submission" date="2025-08" db="UniProtKB">
        <authorList>
            <consortium name="RefSeq"/>
        </authorList>
    </citation>
    <scope>IDENTIFICATION</scope>
    <source>
        <tissue evidence="5">Young leaves</tissue>
    </source>
</reference>
<feature type="transmembrane region" description="Helical" evidence="2">
    <location>
        <begin position="241"/>
        <end position="259"/>
    </location>
</feature>
<dbReference type="RefSeq" id="XP_038989720.1">
    <property type="nucleotide sequence ID" value="XM_039133792.1"/>
</dbReference>
<keyword evidence="3" id="KW-0732">Signal</keyword>
<gene>
    <name evidence="5" type="primary">LOC113461643</name>
</gene>
<feature type="compositionally biased region" description="Basic and acidic residues" evidence="1">
    <location>
        <begin position="27"/>
        <end position="37"/>
    </location>
</feature>
<evidence type="ECO:0000313" key="4">
    <source>
        <dbReference type="Proteomes" id="UP000228380"/>
    </source>
</evidence>
<organism evidence="4 5">
    <name type="scientific">Phoenix dactylifera</name>
    <name type="common">Date palm</name>
    <dbReference type="NCBI Taxonomy" id="42345"/>
    <lineage>
        <taxon>Eukaryota</taxon>
        <taxon>Viridiplantae</taxon>
        <taxon>Streptophyta</taxon>
        <taxon>Embryophyta</taxon>
        <taxon>Tracheophyta</taxon>
        <taxon>Spermatophyta</taxon>
        <taxon>Magnoliopsida</taxon>
        <taxon>Liliopsida</taxon>
        <taxon>Arecaceae</taxon>
        <taxon>Coryphoideae</taxon>
        <taxon>Phoeniceae</taxon>
        <taxon>Phoenix</taxon>
    </lineage>
</organism>
<proteinExistence type="predicted"/>
<evidence type="ECO:0000256" key="2">
    <source>
        <dbReference type="SAM" id="Phobius"/>
    </source>
</evidence>
<evidence type="ECO:0000256" key="1">
    <source>
        <dbReference type="SAM" id="MobiDB-lite"/>
    </source>
</evidence>
<dbReference type="Proteomes" id="UP000228380">
    <property type="component" value="Chromosome 14"/>
</dbReference>
<keyword evidence="4" id="KW-1185">Reference proteome</keyword>